<dbReference type="EMBL" id="FMAF01000001">
    <property type="protein sequence ID" value="SCB09021.1"/>
    <property type="molecule type" value="Genomic_DNA"/>
</dbReference>
<accession>A0A1C3U0N4</accession>
<feature type="compositionally biased region" description="Polar residues" evidence="1">
    <location>
        <begin position="38"/>
        <end position="63"/>
    </location>
</feature>
<name>A0A1C3U0N4_9HYPH</name>
<evidence type="ECO:0000256" key="1">
    <source>
        <dbReference type="SAM" id="MobiDB-lite"/>
    </source>
</evidence>
<reference evidence="3" key="1">
    <citation type="submission" date="2016-08" db="EMBL/GenBank/DDBJ databases">
        <authorList>
            <person name="Varghese N."/>
            <person name="Submissions Spin"/>
        </authorList>
    </citation>
    <scope>NUCLEOTIDE SEQUENCE [LARGE SCALE GENOMIC DNA]</scope>
    <source>
        <strain evidence="3">P1-7</strain>
    </source>
</reference>
<feature type="region of interest" description="Disordered" evidence="1">
    <location>
        <begin position="1"/>
        <end position="99"/>
    </location>
</feature>
<protein>
    <submittedName>
        <fullName evidence="2">Uncharacterized protein</fullName>
    </submittedName>
</protein>
<gene>
    <name evidence="2" type="ORF">GA0061101_101301</name>
</gene>
<dbReference type="AlphaFoldDB" id="A0A1C3U0N4"/>
<feature type="compositionally biased region" description="Basic and acidic residues" evidence="1">
    <location>
        <begin position="152"/>
        <end position="165"/>
    </location>
</feature>
<organism evidence="2 3">
    <name type="scientific">Rhizobium lusitanum</name>
    <dbReference type="NCBI Taxonomy" id="293958"/>
    <lineage>
        <taxon>Bacteria</taxon>
        <taxon>Pseudomonadati</taxon>
        <taxon>Pseudomonadota</taxon>
        <taxon>Alphaproteobacteria</taxon>
        <taxon>Hyphomicrobiales</taxon>
        <taxon>Rhizobiaceae</taxon>
        <taxon>Rhizobium/Agrobacterium group</taxon>
        <taxon>Rhizobium</taxon>
    </lineage>
</organism>
<evidence type="ECO:0000313" key="3">
    <source>
        <dbReference type="Proteomes" id="UP000199205"/>
    </source>
</evidence>
<feature type="compositionally biased region" description="Low complexity" evidence="1">
    <location>
        <begin position="80"/>
        <end position="92"/>
    </location>
</feature>
<dbReference type="OrthoDB" id="8402090at2"/>
<feature type="compositionally biased region" description="Polar residues" evidence="1">
    <location>
        <begin position="1"/>
        <end position="29"/>
    </location>
</feature>
<dbReference type="Proteomes" id="UP000199205">
    <property type="component" value="Unassembled WGS sequence"/>
</dbReference>
<feature type="region of interest" description="Disordered" evidence="1">
    <location>
        <begin position="152"/>
        <end position="174"/>
    </location>
</feature>
<sequence length="174" mass="18093">MKVHHGTQNYFSTPIRSQQDAGSDGSSPFTLPDDSSEQETQAPSIASGGVPSSISSGLWLSQIGSTSSSGTDGGTGGDSTGTTSNSSSTSSSEQPSQDILDEFTKWANMSPAQKIRAQYLEENNLTEDSLKALPSAEQKAINDQIAAEIKQKLGTDENDADKETDSASAALSIA</sequence>
<dbReference type="RefSeq" id="WP_092572872.1">
    <property type="nucleotide sequence ID" value="NZ_FMAF01000001.1"/>
</dbReference>
<proteinExistence type="predicted"/>
<evidence type="ECO:0000313" key="2">
    <source>
        <dbReference type="EMBL" id="SCB09021.1"/>
    </source>
</evidence>